<accession>A0ABW7Z2C5</accession>
<evidence type="ECO:0000256" key="2">
    <source>
        <dbReference type="SAM" id="Phobius"/>
    </source>
</evidence>
<protein>
    <submittedName>
        <fullName evidence="4">Rv3654c family TadE-like protein</fullName>
    </submittedName>
</protein>
<feature type="region of interest" description="Disordered" evidence="1">
    <location>
        <begin position="1"/>
        <end position="23"/>
    </location>
</feature>
<evidence type="ECO:0000313" key="4">
    <source>
        <dbReference type="EMBL" id="MFI6502329.1"/>
    </source>
</evidence>
<dbReference type="RefSeq" id="WP_397087505.1">
    <property type="nucleotide sequence ID" value="NZ_JBITGY010000009.1"/>
</dbReference>
<sequence>MTHESRPRTGGTHPTKHPAAMSADQGSATIWSAAVMTVLMSLAIVLTTAGSVRVARHHVNSAADLSALEAARLAIAAPDQACARAEEIAEANTARLTHCTITEETAEVRTAVDITIPGLGKRTLTGQAKAGPSWITSTG</sequence>
<evidence type="ECO:0000259" key="3">
    <source>
        <dbReference type="Pfam" id="PF13400"/>
    </source>
</evidence>
<evidence type="ECO:0000256" key="1">
    <source>
        <dbReference type="SAM" id="MobiDB-lite"/>
    </source>
</evidence>
<dbReference type="Pfam" id="PF13400">
    <property type="entry name" value="Tad"/>
    <property type="match status" value="1"/>
</dbReference>
<dbReference type="NCBIfam" id="TIGR03816">
    <property type="entry name" value="tadE_like_DECH"/>
    <property type="match status" value="1"/>
</dbReference>
<proteinExistence type="predicted"/>
<organism evidence="4 5">
    <name type="scientific">Nonomuraea typhae</name>
    <dbReference type="NCBI Taxonomy" id="2603600"/>
    <lineage>
        <taxon>Bacteria</taxon>
        <taxon>Bacillati</taxon>
        <taxon>Actinomycetota</taxon>
        <taxon>Actinomycetes</taxon>
        <taxon>Streptosporangiales</taxon>
        <taxon>Streptosporangiaceae</taxon>
        <taxon>Nonomuraea</taxon>
    </lineage>
</organism>
<dbReference type="InterPro" id="IPR021202">
    <property type="entry name" value="Rv3654c-like"/>
</dbReference>
<keyword evidence="2" id="KW-0812">Transmembrane</keyword>
<keyword evidence="2" id="KW-1133">Transmembrane helix</keyword>
<keyword evidence="5" id="KW-1185">Reference proteome</keyword>
<feature type="transmembrane region" description="Helical" evidence="2">
    <location>
        <begin position="30"/>
        <end position="52"/>
    </location>
</feature>
<reference evidence="4 5" key="1">
    <citation type="submission" date="2024-10" db="EMBL/GenBank/DDBJ databases">
        <title>The Natural Products Discovery Center: Release of the First 8490 Sequenced Strains for Exploring Actinobacteria Biosynthetic Diversity.</title>
        <authorList>
            <person name="Kalkreuter E."/>
            <person name="Kautsar S.A."/>
            <person name="Yang D."/>
            <person name="Bader C.D."/>
            <person name="Teijaro C.N."/>
            <person name="Fluegel L."/>
            <person name="Davis C.M."/>
            <person name="Simpson J.R."/>
            <person name="Lauterbach L."/>
            <person name="Steele A.D."/>
            <person name="Gui C."/>
            <person name="Meng S."/>
            <person name="Li G."/>
            <person name="Viehrig K."/>
            <person name="Ye F."/>
            <person name="Su P."/>
            <person name="Kiefer A.F."/>
            <person name="Nichols A."/>
            <person name="Cepeda A.J."/>
            <person name="Yan W."/>
            <person name="Fan B."/>
            <person name="Jiang Y."/>
            <person name="Adhikari A."/>
            <person name="Zheng C.-J."/>
            <person name="Schuster L."/>
            <person name="Cowan T.M."/>
            <person name="Smanski M.J."/>
            <person name="Chevrette M.G."/>
            <person name="De Carvalho L.P.S."/>
            <person name="Shen B."/>
        </authorList>
    </citation>
    <scope>NUCLEOTIDE SEQUENCE [LARGE SCALE GENOMIC DNA]</scope>
    <source>
        <strain evidence="4 5">NPDC050545</strain>
    </source>
</reference>
<keyword evidence="2" id="KW-0472">Membrane</keyword>
<comment type="caution">
    <text evidence="4">The sequence shown here is derived from an EMBL/GenBank/DDBJ whole genome shotgun (WGS) entry which is preliminary data.</text>
</comment>
<evidence type="ECO:0000313" key="5">
    <source>
        <dbReference type="Proteomes" id="UP001612741"/>
    </source>
</evidence>
<dbReference type="Proteomes" id="UP001612741">
    <property type="component" value="Unassembled WGS sequence"/>
</dbReference>
<dbReference type="InterPro" id="IPR028087">
    <property type="entry name" value="Tad_N"/>
</dbReference>
<gene>
    <name evidence="4" type="ORF">ACIBG2_33465</name>
</gene>
<feature type="domain" description="Putative Flp pilus-assembly TadG-like N-terminal" evidence="3">
    <location>
        <begin position="26"/>
        <end position="72"/>
    </location>
</feature>
<name>A0ABW7Z2C5_9ACTN</name>
<dbReference type="EMBL" id="JBITGY010000009">
    <property type="protein sequence ID" value="MFI6502329.1"/>
    <property type="molecule type" value="Genomic_DNA"/>
</dbReference>